<name>A0A7D9EGT3_PARCT</name>
<proteinExistence type="predicted"/>
<dbReference type="OrthoDB" id="8914142at2759"/>
<accession>A0A7D9EGT3</accession>
<evidence type="ECO:0000313" key="2">
    <source>
        <dbReference type="Proteomes" id="UP001152795"/>
    </source>
</evidence>
<comment type="caution">
    <text evidence="1">The sequence shown here is derived from an EMBL/GenBank/DDBJ whole genome shotgun (WGS) entry which is preliminary data.</text>
</comment>
<feature type="non-terminal residue" evidence="1">
    <location>
        <position position="1"/>
    </location>
</feature>
<dbReference type="AlphaFoldDB" id="A0A7D9EGT3"/>
<dbReference type="EMBL" id="CACRXK020006544">
    <property type="protein sequence ID" value="CAB4009701.1"/>
    <property type="molecule type" value="Genomic_DNA"/>
</dbReference>
<organism evidence="1 2">
    <name type="scientific">Paramuricea clavata</name>
    <name type="common">Red gorgonian</name>
    <name type="synonym">Violescent sea-whip</name>
    <dbReference type="NCBI Taxonomy" id="317549"/>
    <lineage>
        <taxon>Eukaryota</taxon>
        <taxon>Metazoa</taxon>
        <taxon>Cnidaria</taxon>
        <taxon>Anthozoa</taxon>
        <taxon>Octocorallia</taxon>
        <taxon>Malacalcyonacea</taxon>
        <taxon>Plexauridae</taxon>
        <taxon>Paramuricea</taxon>
    </lineage>
</organism>
<keyword evidence="2" id="KW-1185">Reference proteome</keyword>
<sequence>MAASIKLENLGLQLEHDDILSKKESRVHCPVVMPRNPKLIRGEPVQEKQAPSAFLAEMQLTTEEKLKLTCEMRIPQIIELLDMSETTHQK</sequence>
<gene>
    <name evidence="1" type="ORF">PACLA_8A089265</name>
</gene>
<evidence type="ECO:0000313" key="1">
    <source>
        <dbReference type="EMBL" id="CAB4009701.1"/>
    </source>
</evidence>
<dbReference type="Proteomes" id="UP001152795">
    <property type="component" value="Unassembled WGS sequence"/>
</dbReference>
<reference evidence="1" key="1">
    <citation type="submission" date="2020-04" db="EMBL/GenBank/DDBJ databases">
        <authorList>
            <person name="Alioto T."/>
            <person name="Alioto T."/>
            <person name="Gomez Garrido J."/>
        </authorList>
    </citation>
    <scope>NUCLEOTIDE SEQUENCE</scope>
    <source>
        <strain evidence="1">A484AB</strain>
    </source>
</reference>
<protein>
    <submittedName>
        <fullName evidence="1">Uncharacterized protein</fullName>
    </submittedName>
</protein>